<reference evidence="1" key="1">
    <citation type="journal article" date="2014" name="Genome Announc.">
        <title>Draft Genome Sequences of Two Lactobacillus Strains, L. farraginis JCM 14108T and L. composti JCM 14202T, Isolated from Compost of Distilled Shochu Residue.</title>
        <authorList>
            <person name="Yuki M."/>
            <person name="Oshima K."/>
            <person name="Suda W."/>
            <person name="Kitahara M."/>
            <person name="Kitamura K."/>
            <person name="Iida T."/>
            <person name="Hattori M."/>
            <person name="Ohkuma M."/>
        </authorList>
    </citation>
    <scope>NUCLEOTIDE SEQUENCE [LARGE SCALE GENOMIC DNA]</scope>
    <source>
        <strain evidence="1">JCM 14108</strain>
    </source>
</reference>
<sequence length="48" mass="5393">MYMYKANEGRYDHAVVRRAGNSGLQVPALSFGMWHSFGDNATMVTARK</sequence>
<accession>X0QAW0</accession>
<dbReference type="AlphaFoldDB" id="X0QAW0"/>
<dbReference type="Proteomes" id="UP000019488">
    <property type="component" value="Unassembled WGS sequence"/>
</dbReference>
<evidence type="ECO:0000313" key="1">
    <source>
        <dbReference type="EMBL" id="GAF35745.1"/>
    </source>
</evidence>
<proteinExistence type="predicted"/>
<protein>
    <submittedName>
        <fullName evidence="1">Oxidoreductase</fullName>
    </submittedName>
</protein>
<gene>
    <name evidence="1" type="ORF">JCM14108_649</name>
</gene>
<dbReference type="EMBL" id="BAKI01000004">
    <property type="protein sequence ID" value="GAF35745.1"/>
    <property type="molecule type" value="Genomic_DNA"/>
</dbReference>
<evidence type="ECO:0000313" key="2">
    <source>
        <dbReference type="Proteomes" id="UP000019488"/>
    </source>
</evidence>
<name>X0QAW0_9LACO</name>
<organism evidence="1 2">
    <name type="scientific">Lentilactobacillus farraginis DSM 18382 = JCM 14108</name>
    <dbReference type="NCBI Taxonomy" id="1423743"/>
    <lineage>
        <taxon>Bacteria</taxon>
        <taxon>Bacillati</taxon>
        <taxon>Bacillota</taxon>
        <taxon>Bacilli</taxon>
        <taxon>Lactobacillales</taxon>
        <taxon>Lactobacillaceae</taxon>
        <taxon>Lentilactobacillus</taxon>
    </lineage>
</organism>
<comment type="caution">
    <text evidence="1">The sequence shown here is derived from an EMBL/GenBank/DDBJ whole genome shotgun (WGS) entry which is preliminary data.</text>
</comment>